<evidence type="ECO:0000256" key="6">
    <source>
        <dbReference type="ARBA" id="ARBA00012487"/>
    </source>
</evidence>
<evidence type="ECO:0000256" key="1">
    <source>
        <dbReference type="ARBA" id="ARBA00001698"/>
    </source>
</evidence>
<evidence type="ECO:0000256" key="3">
    <source>
        <dbReference type="ARBA" id="ARBA00005119"/>
    </source>
</evidence>
<keyword evidence="15 19" id="KW-0472">Membrane</keyword>
<keyword evidence="8" id="KW-1003">Cell membrane</keyword>
<dbReference type="Proteomes" id="UP000593594">
    <property type="component" value="Chromosome"/>
</dbReference>
<dbReference type="PROSITE" id="PS01315">
    <property type="entry name" value="CDS"/>
    <property type="match status" value="1"/>
</dbReference>
<feature type="transmembrane region" description="Helical" evidence="19">
    <location>
        <begin position="184"/>
        <end position="206"/>
    </location>
</feature>
<comment type="pathway">
    <text evidence="4">Lipid metabolism.</text>
</comment>
<comment type="catalytic activity">
    <reaction evidence="1 18">
        <text>a 1,2-diacyl-sn-glycero-3-phosphate + CTP + H(+) = a CDP-1,2-diacyl-sn-glycerol + diphosphate</text>
        <dbReference type="Rhea" id="RHEA:16229"/>
        <dbReference type="ChEBI" id="CHEBI:15378"/>
        <dbReference type="ChEBI" id="CHEBI:33019"/>
        <dbReference type="ChEBI" id="CHEBI:37563"/>
        <dbReference type="ChEBI" id="CHEBI:58332"/>
        <dbReference type="ChEBI" id="CHEBI:58608"/>
        <dbReference type="EC" id="2.7.7.41"/>
    </reaction>
</comment>
<comment type="similarity">
    <text evidence="5 18">Belongs to the CDS family.</text>
</comment>
<dbReference type="InterPro" id="IPR000374">
    <property type="entry name" value="PC_trans"/>
</dbReference>
<comment type="subcellular location">
    <subcellularLocation>
        <location evidence="2">Cell membrane</location>
        <topology evidence="2">Multi-pass membrane protein</topology>
    </subcellularLocation>
</comment>
<keyword evidence="14" id="KW-0443">Lipid metabolism</keyword>
<gene>
    <name evidence="20" type="ORF">HW532_01225</name>
</gene>
<evidence type="ECO:0000256" key="19">
    <source>
        <dbReference type="SAM" id="Phobius"/>
    </source>
</evidence>
<evidence type="ECO:0000256" key="12">
    <source>
        <dbReference type="ARBA" id="ARBA00022695"/>
    </source>
</evidence>
<keyword evidence="9" id="KW-0444">Lipid biosynthesis</keyword>
<dbReference type="EMBL" id="CP058214">
    <property type="protein sequence ID" value="QPC41475.1"/>
    <property type="molecule type" value="Genomic_DNA"/>
</dbReference>
<evidence type="ECO:0000256" key="10">
    <source>
        <dbReference type="ARBA" id="ARBA00022679"/>
    </source>
</evidence>
<dbReference type="GO" id="GO:0005886">
    <property type="term" value="C:plasma membrane"/>
    <property type="evidence" value="ECO:0007669"/>
    <property type="project" value="UniProtKB-SubCell"/>
</dbReference>
<evidence type="ECO:0000256" key="13">
    <source>
        <dbReference type="ARBA" id="ARBA00022989"/>
    </source>
</evidence>
<name>A0A7S8HAD7_9HYPH</name>
<keyword evidence="13 19" id="KW-1133">Transmembrane helix</keyword>
<keyword evidence="17" id="KW-1208">Phospholipid metabolism</keyword>
<dbReference type="PANTHER" id="PTHR46382">
    <property type="entry name" value="PHOSPHATIDATE CYTIDYLYLTRANSFERASE"/>
    <property type="match status" value="1"/>
</dbReference>
<organism evidence="20 21">
    <name type="scientific">Kaustia mangrovi</name>
    <dbReference type="NCBI Taxonomy" id="2593653"/>
    <lineage>
        <taxon>Bacteria</taxon>
        <taxon>Pseudomonadati</taxon>
        <taxon>Pseudomonadota</taxon>
        <taxon>Alphaproteobacteria</taxon>
        <taxon>Hyphomicrobiales</taxon>
        <taxon>Parvibaculaceae</taxon>
        <taxon>Kaustia</taxon>
    </lineage>
</organism>
<evidence type="ECO:0000256" key="16">
    <source>
        <dbReference type="ARBA" id="ARBA00023209"/>
    </source>
</evidence>
<evidence type="ECO:0000256" key="9">
    <source>
        <dbReference type="ARBA" id="ARBA00022516"/>
    </source>
</evidence>
<evidence type="ECO:0000313" key="21">
    <source>
        <dbReference type="Proteomes" id="UP000593594"/>
    </source>
</evidence>
<keyword evidence="11 18" id="KW-0812">Transmembrane</keyword>
<comment type="pathway">
    <text evidence="3 18">Phospholipid metabolism; CDP-diacylglycerol biosynthesis; CDP-diacylglycerol from sn-glycerol 3-phosphate: step 3/3.</text>
</comment>
<dbReference type="Pfam" id="PF01148">
    <property type="entry name" value="CTP_transf_1"/>
    <property type="match status" value="1"/>
</dbReference>
<keyword evidence="12 18" id="KW-0548">Nucleotidyltransferase</keyword>
<dbReference type="GO" id="GO:0004605">
    <property type="term" value="F:phosphatidate cytidylyltransferase activity"/>
    <property type="evidence" value="ECO:0007669"/>
    <property type="project" value="UniProtKB-EC"/>
</dbReference>
<keyword evidence="10 18" id="KW-0808">Transferase</keyword>
<dbReference type="UniPathway" id="UPA00557">
    <property type="reaction ID" value="UER00614"/>
</dbReference>
<accession>A0A7S8HAD7</accession>
<evidence type="ECO:0000256" key="8">
    <source>
        <dbReference type="ARBA" id="ARBA00022475"/>
    </source>
</evidence>
<evidence type="ECO:0000313" key="20">
    <source>
        <dbReference type="EMBL" id="QPC41475.1"/>
    </source>
</evidence>
<evidence type="ECO:0000256" key="14">
    <source>
        <dbReference type="ARBA" id="ARBA00023098"/>
    </source>
</evidence>
<feature type="transmembrane region" description="Helical" evidence="19">
    <location>
        <begin position="44"/>
        <end position="62"/>
    </location>
</feature>
<dbReference type="KEGG" id="kmn:HW532_01225"/>
<proteinExistence type="inferred from homology"/>
<reference evidence="20 21" key="1">
    <citation type="submission" date="2020-06" db="EMBL/GenBank/DDBJ databases">
        <title>Genome sequence of 2 isolates from Red Sea Mangroves.</title>
        <authorList>
            <person name="Sefrji F."/>
            <person name="Michoud G."/>
            <person name="Merlino G."/>
            <person name="Daffonchio D."/>
        </authorList>
    </citation>
    <scope>NUCLEOTIDE SEQUENCE [LARGE SCALE GENOMIC DNA]</scope>
    <source>
        <strain evidence="20 21">R1DC25</strain>
    </source>
</reference>
<dbReference type="AlphaFoldDB" id="A0A7S8HAD7"/>
<sequence length="287" mass="29410">MPDDSESRPPSAPWRDLGLRALWAGILIPLALGLVWLGGAWFRGLILVAAVLMALEWCRLIFPRGDAAQVTLHILAGLVAIALPAFGFVGLALASVLALWAASVALLFMHSREEGRPGWALIGVPYIALPAAALVILRGGPEHGLVAIVWLLALVWATDSGAYFCGRLIGGPKLAPRLSPKKTWAGAVGGLAAACIVSAAVAYGFALAAPETLIVPAAALSIAAQAGDMMESAVKRAVHVKDSGTLIPGHGGILDRMDGLVAAAVAALAVGILRGGPEAAATGLMIW</sequence>
<evidence type="ECO:0000256" key="5">
    <source>
        <dbReference type="ARBA" id="ARBA00010185"/>
    </source>
</evidence>
<dbReference type="RefSeq" id="WP_213162693.1">
    <property type="nucleotide sequence ID" value="NZ_CP058214.1"/>
</dbReference>
<feature type="transmembrane region" description="Helical" evidence="19">
    <location>
        <begin position="74"/>
        <end position="107"/>
    </location>
</feature>
<evidence type="ECO:0000256" key="15">
    <source>
        <dbReference type="ARBA" id="ARBA00023136"/>
    </source>
</evidence>
<evidence type="ECO:0000256" key="17">
    <source>
        <dbReference type="ARBA" id="ARBA00023264"/>
    </source>
</evidence>
<feature type="transmembrane region" description="Helical" evidence="19">
    <location>
        <begin position="119"/>
        <end position="137"/>
    </location>
</feature>
<feature type="transmembrane region" description="Helical" evidence="19">
    <location>
        <begin position="143"/>
        <end position="164"/>
    </location>
</feature>
<dbReference type="EC" id="2.7.7.41" evidence="6 18"/>
<dbReference type="GO" id="GO:0016024">
    <property type="term" value="P:CDP-diacylglycerol biosynthetic process"/>
    <property type="evidence" value="ECO:0007669"/>
    <property type="project" value="UniProtKB-UniPathway"/>
</dbReference>
<keyword evidence="16" id="KW-0594">Phospholipid biosynthesis</keyword>
<evidence type="ECO:0000256" key="18">
    <source>
        <dbReference type="RuleBase" id="RU003938"/>
    </source>
</evidence>
<evidence type="ECO:0000256" key="4">
    <source>
        <dbReference type="ARBA" id="ARBA00005189"/>
    </source>
</evidence>
<keyword evidence="21" id="KW-1185">Reference proteome</keyword>
<evidence type="ECO:0000256" key="7">
    <source>
        <dbReference type="ARBA" id="ARBA00019373"/>
    </source>
</evidence>
<evidence type="ECO:0000256" key="11">
    <source>
        <dbReference type="ARBA" id="ARBA00022692"/>
    </source>
</evidence>
<protein>
    <recommendedName>
        <fullName evidence="7 18">Phosphatidate cytidylyltransferase</fullName>
        <ecNumber evidence="6 18">2.7.7.41</ecNumber>
    </recommendedName>
</protein>
<evidence type="ECO:0000256" key="2">
    <source>
        <dbReference type="ARBA" id="ARBA00004651"/>
    </source>
</evidence>
<dbReference type="PANTHER" id="PTHR46382:SF1">
    <property type="entry name" value="PHOSPHATIDATE CYTIDYLYLTRANSFERASE"/>
    <property type="match status" value="1"/>
</dbReference>
<feature type="transmembrane region" description="Helical" evidence="19">
    <location>
        <begin position="20"/>
        <end position="37"/>
    </location>
</feature>